<accession>A0A179DIP4</accession>
<dbReference type="AlphaFoldDB" id="A0A179DIP4"/>
<reference evidence="1 2" key="1">
    <citation type="submission" date="2016-04" db="EMBL/GenBank/DDBJ databases">
        <authorList>
            <person name="Evans L.H."/>
            <person name="Alamgir A."/>
            <person name="Owens N."/>
            <person name="Weber N.D."/>
            <person name="Virtaneva K."/>
            <person name="Barbian K."/>
            <person name="Babar A."/>
            <person name="Rosenke K."/>
        </authorList>
    </citation>
    <scope>NUCLEOTIDE SEQUENCE [LARGE SCALE GENOMIC DNA]</scope>
    <source>
        <strain evidence="1 2">CCM 8644</strain>
    </source>
</reference>
<name>A0A179DIP4_9SPHI</name>
<evidence type="ECO:0000313" key="2">
    <source>
        <dbReference type="Proteomes" id="UP000078459"/>
    </source>
</evidence>
<sequence length="78" mass="8929">MSVAELKEQIISNLNRIEDDSLLSDVLNLIKMGEEIKPTYKLSTAEKLNLDLALQDVKDGKMYSDSEAKDIMKKWLKE</sequence>
<evidence type="ECO:0000313" key="1">
    <source>
        <dbReference type="EMBL" id="OAQ40662.1"/>
    </source>
</evidence>
<dbReference type="Proteomes" id="UP000078459">
    <property type="component" value="Unassembled WGS sequence"/>
</dbReference>
<keyword evidence="2" id="KW-1185">Reference proteome</keyword>
<evidence type="ECO:0008006" key="3">
    <source>
        <dbReference type="Google" id="ProtNLM"/>
    </source>
</evidence>
<dbReference type="STRING" id="1826909.A5893_06900"/>
<dbReference type="RefSeq" id="WP_068821894.1">
    <property type="nucleotide sequence ID" value="NZ_LWHJ01000022.1"/>
</dbReference>
<organism evidence="1 2">
    <name type="scientific">Pedobacter psychrophilus</name>
    <dbReference type="NCBI Taxonomy" id="1826909"/>
    <lineage>
        <taxon>Bacteria</taxon>
        <taxon>Pseudomonadati</taxon>
        <taxon>Bacteroidota</taxon>
        <taxon>Sphingobacteriia</taxon>
        <taxon>Sphingobacteriales</taxon>
        <taxon>Sphingobacteriaceae</taxon>
        <taxon>Pedobacter</taxon>
    </lineage>
</organism>
<comment type="caution">
    <text evidence="1">The sequence shown here is derived from an EMBL/GenBank/DDBJ whole genome shotgun (WGS) entry which is preliminary data.</text>
</comment>
<gene>
    <name evidence="1" type="ORF">A5893_06900</name>
</gene>
<dbReference type="OrthoDB" id="1122071at2"/>
<dbReference type="EMBL" id="LWHJ01000022">
    <property type="protein sequence ID" value="OAQ40662.1"/>
    <property type="molecule type" value="Genomic_DNA"/>
</dbReference>
<reference evidence="1 2" key="2">
    <citation type="submission" date="2016-06" db="EMBL/GenBank/DDBJ databases">
        <title>Pedobacter psychrophilus sp. nov., isolated from Antarctic fragmentary rock.</title>
        <authorList>
            <person name="Svec P."/>
        </authorList>
    </citation>
    <scope>NUCLEOTIDE SEQUENCE [LARGE SCALE GENOMIC DNA]</scope>
    <source>
        <strain evidence="1 2">CCM 8644</strain>
    </source>
</reference>
<proteinExistence type="predicted"/>
<protein>
    <recommendedName>
        <fullName evidence="3">Addiction module protein</fullName>
    </recommendedName>
</protein>